<feature type="domain" description="5'-Nucleotidase C-terminal" evidence="2">
    <location>
        <begin position="484"/>
        <end position="652"/>
    </location>
</feature>
<protein>
    <submittedName>
        <fullName evidence="3">Extracellular solute-binding protein</fullName>
    </submittedName>
</protein>
<dbReference type="Pfam" id="PF02872">
    <property type="entry name" value="5_nucleotid_C"/>
    <property type="match status" value="1"/>
</dbReference>
<dbReference type="Pfam" id="PF13416">
    <property type="entry name" value="SBP_bac_8"/>
    <property type="match status" value="1"/>
</dbReference>
<dbReference type="PANTHER" id="PTHR11575">
    <property type="entry name" value="5'-NUCLEOTIDASE-RELATED"/>
    <property type="match status" value="1"/>
</dbReference>
<dbReference type="InterPro" id="IPR006059">
    <property type="entry name" value="SBP"/>
</dbReference>
<reference evidence="3 4" key="1">
    <citation type="submission" date="2018-08" db="EMBL/GenBank/DDBJ databases">
        <title>A genome reference for cultivated species of the human gut microbiota.</title>
        <authorList>
            <person name="Zou Y."/>
            <person name="Xue W."/>
            <person name="Luo G."/>
        </authorList>
    </citation>
    <scope>NUCLEOTIDE SEQUENCE [LARGE SCALE GENOMIC DNA]</scope>
    <source>
        <strain evidence="3 4">AF14-18</strain>
    </source>
</reference>
<dbReference type="AlphaFoldDB" id="A0A412Z8E4"/>
<gene>
    <name evidence="3" type="ORF">DWW02_13165</name>
</gene>
<dbReference type="Gene3D" id="3.90.780.10">
    <property type="entry name" value="5'-Nucleotidase, C-terminal domain"/>
    <property type="match status" value="1"/>
</dbReference>
<dbReference type="Gene3D" id="3.40.190.10">
    <property type="entry name" value="Periplasmic binding protein-like II"/>
    <property type="match status" value="1"/>
</dbReference>
<evidence type="ECO:0000313" key="4">
    <source>
        <dbReference type="Proteomes" id="UP000284543"/>
    </source>
</evidence>
<dbReference type="InterPro" id="IPR036907">
    <property type="entry name" value="5'-Nucleotdase_C_sf"/>
</dbReference>
<dbReference type="InterPro" id="IPR006179">
    <property type="entry name" value="5_nucleotidase/apyrase"/>
</dbReference>
<name>A0A412Z8E4_9FIRM</name>
<dbReference type="PANTHER" id="PTHR11575:SF24">
    <property type="entry name" value="5'-NUCLEOTIDASE"/>
    <property type="match status" value="1"/>
</dbReference>
<dbReference type="SUPFAM" id="SSF55816">
    <property type="entry name" value="5'-nucleotidase (syn. UDP-sugar hydrolase), C-terminal domain"/>
    <property type="match status" value="1"/>
</dbReference>
<dbReference type="SUPFAM" id="SSF53850">
    <property type="entry name" value="Periplasmic binding protein-like II"/>
    <property type="match status" value="1"/>
</dbReference>
<dbReference type="Proteomes" id="UP000284543">
    <property type="component" value="Unassembled WGS sequence"/>
</dbReference>
<organism evidence="3 4">
    <name type="scientific">Enterocloster bolteae</name>
    <dbReference type="NCBI Taxonomy" id="208479"/>
    <lineage>
        <taxon>Bacteria</taxon>
        <taxon>Bacillati</taxon>
        <taxon>Bacillota</taxon>
        <taxon>Clostridia</taxon>
        <taxon>Lachnospirales</taxon>
        <taxon>Lachnospiraceae</taxon>
        <taxon>Enterocloster</taxon>
    </lineage>
</organism>
<feature type="signal peptide" evidence="1">
    <location>
        <begin position="1"/>
        <end position="24"/>
    </location>
</feature>
<dbReference type="InterPro" id="IPR008334">
    <property type="entry name" value="5'-Nucleotdase_C"/>
</dbReference>
<proteinExistence type="predicted"/>
<comment type="caution">
    <text evidence="3">The sequence shown here is derived from an EMBL/GenBank/DDBJ whole genome shotgun (WGS) entry which is preliminary data.</text>
</comment>
<dbReference type="GO" id="GO:0030288">
    <property type="term" value="C:outer membrane-bounded periplasmic space"/>
    <property type="evidence" value="ECO:0007669"/>
    <property type="project" value="TreeGrafter"/>
</dbReference>
<dbReference type="GO" id="GO:0008768">
    <property type="term" value="F:UDP-sugar diphosphatase activity"/>
    <property type="evidence" value="ECO:0007669"/>
    <property type="project" value="TreeGrafter"/>
</dbReference>
<dbReference type="EMBL" id="QRZM01000004">
    <property type="protein sequence ID" value="RGV76307.1"/>
    <property type="molecule type" value="Genomic_DNA"/>
</dbReference>
<evidence type="ECO:0000259" key="2">
    <source>
        <dbReference type="Pfam" id="PF02872"/>
    </source>
</evidence>
<dbReference type="RefSeq" id="WP_118018705.1">
    <property type="nucleotide sequence ID" value="NZ_CAUFHZ010000035.1"/>
</dbReference>
<dbReference type="GO" id="GO:0009166">
    <property type="term" value="P:nucleotide catabolic process"/>
    <property type="evidence" value="ECO:0007669"/>
    <property type="project" value="InterPro"/>
</dbReference>
<evidence type="ECO:0000256" key="1">
    <source>
        <dbReference type="SAM" id="SignalP"/>
    </source>
</evidence>
<evidence type="ECO:0000313" key="3">
    <source>
        <dbReference type="EMBL" id="RGV76307.1"/>
    </source>
</evidence>
<feature type="chain" id="PRO_5039376323" evidence="1">
    <location>
        <begin position="25"/>
        <end position="752"/>
    </location>
</feature>
<accession>A0A412Z8E4</accession>
<dbReference type="GO" id="GO:0008253">
    <property type="term" value="F:5'-nucleotidase activity"/>
    <property type="evidence" value="ECO:0007669"/>
    <property type="project" value="TreeGrafter"/>
</dbReference>
<dbReference type="PROSITE" id="PS51257">
    <property type="entry name" value="PROKAR_LIPOPROTEIN"/>
    <property type="match status" value="1"/>
</dbReference>
<sequence length="752" mass="84038">MKKRMGIGLFLVLVLISAATGCTAVWDTGATEDKKQSGAPPAEEPVVLHVYNTMGENINTEQAEAYIHRTMPGVKIESTYEIAPKMENAQLAAVRSGGGPEILYTQDYYTYVQSGYLKDLTSEPFLKNYMISALNDAEVGGKVYALPVGNGYISGLMVNRQLLADMGYDMPRTQEEFIGLCRRIQERREETGVRAYAFGMLYNDAAAVVAMPFLLDAYTDSEYVQWLNLYRNNPAGVSFENPAFARVLKGIDELESMGLYENGDFLMSSKQNLREVVRGNAVMCSVSYVDYAVHFEEKLRDVNGVPSFKIEKDGKQVWVKAEDFVFIPYMGRTREDRWLATNGDWYLGINANITDETVLRACRLYLEYVASTEFAPEYYSASVPVGATTYYRRDDTLNYDYFQNTHPEFYQCLTEHSIVKNPYQFYGSDLFTFALRHYLCGQNYYAGLEGASSYMKIGGTEGMLEALEEYRTTGKNRYQVPDHVVGKTDKTYNYVRIFSRSNESALGNLLADALRQYTGADLAAINAGTLTAELEEGEITESDLATSMLYGLNNHVVTVRCKGANLISILSTNNLTDAVRADQSSVFGGMVIPSGFTYTITYEPLEDNAYGGQAEISDVRLSNGETIDPDAWYTVATTDYELGGSDGWDAFTVLPPDKPAQLPEGIALYQTFDPGNESACRLFDLSTDTYDEQYQQITDWARNQPNIIDAVIAYIESHSENGVLEPVTIDGRIRIANMPEGLDVEKNKIRLD</sequence>
<keyword evidence="1" id="KW-0732">Signal</keyword>